<evidence type="ECO:0000313" key="2">
    <source>
        <dbReference type="EMBL" id="PIC37857.1"/>
    </source>
</evidence>
<proteinExistence type="predicted"/>
<comment type="caution">
    <text evidence="2">The sequence shown here is derived from an EMBL/GenBank/DDBJ whole genome shotgun (WGS) entry which is preliminary data.</text>
</comment>
<feature type="compositionally biased region" description="Basic and acidic residues" evidence="1">
    <location>
        <begin position="93"/>
        <end position="122"/>
    </location>
</feature>
<name>A0A2G5UE77_9PELO</name>
<sequence>METSLKNVEEKEDVDQETDEDGELASSNLYEESMAEITLNETRADGTGGHDSDPFDRSGEYDEDVNLEAPPPTTPDIPEVSTDVLISLRNRTIHSEATSDVRNPFEDSDQAKKDETSKTSNH</sequence>
<feature type="compositionally biased region" description="Basic and acidic residues" evidence="1">
    <location>
        <begin position="42"/>
        <end position="60"/>
    </location>
</feature>
<feature type="compositionally biased region" description="Acidic residues" evidence="1">
    <location>
        <begin position="10"/>
        <end position="23"/>
    </location>
</feature>
<feature type="region of interest" description="Disordered" evidence="1">
    <location>
        <begin position="1"/>
        <end position="122"/>
    </location>
</feature>
<organism evidence="2 3">
    <name type="scientific">Caenorhabditis nigoni</name>
    <dbReference type="NCBI Taxonomy" id="1611254"/>
    <lineage>
        <taxon>Eukaryota</taxon>
        <taxon>Metazoa</taxon>
        <taxon>Ecdysozoa</taxon>
        <taxon>Nematoda</taxon>
        <taxon>Chromadorea</taxon>
        <taxon>Rhabditida</taxon>
        <taxon>Rhabditina</taxon>
        <taxon>Rhabditomorpha</taxon>
        <taxon>Rhabditoidea</taxon>
        <taxon>Rhabditidae</taxon>
        <taxon>Peloderinae</taxon>
        <taxon>Caenorhabditis</taxon>
    </lineage>
</organism>
<gene>
    <name evidence="2" type="primary">Cni-R07E5.11</name>
    <name evidence="2" type="synonym">Cnig_chr_III.g10057</name>
    <name evidence="2" type="ORF">B9Z55_010057</name>
</gene>
<reference evidence="3" key="1">
    <citation type="submission" date="2017-10" db="EMBL/GenBank/DDBJ databases">
        <title>Rapid genome shrinkage in a self-fertile nematode reveals novel sperm competition proteins.</title>
        <authorList>
            <person name="Yin D."/>
            <person name="Schwarz E.M."/>
            <person name="Thomas C.G."/>
            <person name="Felde R.L."/>
            <person name="Korf I.F."/>
            <person name="Cutter A.D."/>
            <person name="Schartner C.M."/>
            <person name="Ralston E.J."/>
            <person name="Meyer B.J."/>
            <person name="Haag E.S."/>
        </authorList>
    </citation>
    <scope>NUCLEOTIDE SEQUENCE [LARGE SCALE GENOMIC DNA]</scope>
    <source>
        <strain evidence="3">JU1422</strain>
    </source>
</reference>
<protein>
    <submittedName>
        <fullName evidence="2">Uncharacterized protein</fullName>
    </submittedName>
</protein>
<evidence type="ECO:0000313" key="3">
    <source>
        <dbReference type="Proteomes" id="UP000230233"/>
    </source>
</evidence>
<evidence type="ECO:0000256" key="1">
    <source>
        <dbReference type="SAM" id="MobiDB-lite"/>
    </source>
</evidence>
<dbReference type="AlphaFoldDB" id="A0A2G5UE77"/>
<keyword evidence="3" id="KW-1185">Reference proteome</keyword>
<accession>A0A2G5UE77</accession>
<dbReference type="Proteomes" id="UP000230233">
    <property type="component" value="Chromosome III"/>
</dbReference>
<dbReference type="OrthoDB" id="5846911at2759"/>
<dbReference type="EMBL" id="PDUG01000003">
    <property type="protein sequence ID" value="PIC37857.1"/>
    <property type="molecule type" value="Genomic_DNA"/>
</dbReference>